<evidence type="ECO:0000313" key="1">
    <source>
        <dbReference type="EnsemblMetazoa" id="Aqu2.1.11193_001"/>
    </source>
</evidence>
<dbReference type="AlphaFoldDB" id="A0A1X7T9G9"/>
<sequence length="130" mass="14535">MDAPTVDDRVSTLYHILRIYDGIIGSLVDTISVNTTSYHFVDNNLFIHSYAYVITGVNELGEGISNNKTFSYQRIPRSVNGDTVSIEYTFTRNTFTIIRFNIPVILECASEAPNSAAVTVHCSVIYWSCV</sequence>
<reference evidence="1" key="1">
    <citation type="submission" date="2017-05" db="UniProtKB">
        <authorList>
            <consortium name="EnsemblMetazoa"/>
        </authorList>
    </citation>
    <scope>IDENTIFICATION</scope>
</reference>
<protein>
    <submittedName>
        <fullName evidence="1">Uncharacterized protein</fullName>
    </submittedName>
</protein>
<proteinExistence type="predicted"/>
<organism evidence="1">
    <name type="scientific">Amphimedon queenslandica</name>
    <name type="common">Sponge</name>
    <dbReference type="NCBI Taxonomy" id="400682"/>
    <lineage>
        <taxon>Eukaryota</taxon>
        <taxon>Metazoa</taxon>
        <taxon>Porifera</taxon>
        <taxon>Demospongiae</taxon>
        <taxon>Heteroscleromorpha</taxon>
        <taxon>Haplosclerida</taxon>
        <taxon>Niphatidae</taxon>
        <taxon>Amphimedon</taxon>
    </lineage>
</organism>
<accession>A0A1X7T9G9</accession>
<name>A0A1X7T9G9_AMPQE</name>
<dbReference type="InParanoid" id="A0A1X7T9G9"/>
<dbReference type="EnsemblMetazoa" id="Aqu2.1.11193_001">
    <property type="protein sequence ID" value="Aqu2.1.11193_001"/>
    <property type="gene ID" value="Aqu2.1.11193"/>
</dbReference>